<evidence type="ECO:0000313" key="9">
    <source>
        <dbReference type="Proteomes" id="UP000001357"/>
    </source>
</evidence>
<keyword evidence="4 7" id="KW-0719">Serine esterase</keyword>
<dbReference type="EC" id="3.1.2.12" evidence="2 7"/>
<comment type="catalytic activity">
    <reaction evidence="7">
        <text>S-formylglutathione + H2O = formate + glutathione + H(+)</text>
        <dbReference type="Rhea" id="RHEA:14961"/>
        <dbReference type="ChEBI" id="CHEBI:15377"/>
        <dbReference type="ChEBI" id="CHEBI:15378"/>
        <dbReference type="ChEBI" id="CHEBI:15740"/>
        <dbReference type="ChEBI" id="CHEBI:57688"/>
        <dbReference type="ChEBI" id="CHEBI:57925"/>
        <dbReference type="EC" id="3.1.2.12"/>
    </reaction>
</comment>
<dbReference type="FunFam" id="3.40.50.1820:FF:000002">
    <property type="entry name" value="S-formylglutathione hydrolase"/>
    <property type="match status" value="1"/>
</dbReference>
<dbReference type="PANTHER" id="PTHR10061">
    <property type="entry name" value="S-FORMYLGLUTATHIONE HYDROLASE"/>
    <property type="match status" value="1"/>
</dbReference>
<evidence type="ECO:0000256" key="4">
    <source>
        <dbReference type="ARBA" id="ARBA00022487"/>
    </source>
</evidence>
<evidence type="ECO:0000256" key="6">
    <source>
        <dbReference type="PIRSR" id="PIRSR614186-1"/>
    </source>
</evidence>
<keyword evidence="9" id="KW-1185">Reference proteome</keyword>
<keyword evidence="7" id="KW-0963">Cytoplasm</keyword>
<evidence type="ECO:0000256" key="7">
    <source>
        <dbReference type="RuleBase" id="RU363068"/>
    </source>
</evidence>
<dbReference type="STRING" id="81824.A9USY8"/>
<feature type="active site" description="Charge relay system" evidence="6">
    <location>
        <position position="153"/>
    </location>
</feature>
<organism evidence="8 9">
    <name type="scientific">Monosiga brevicollis</name>
    <name type="common">Choanoflagellate</name>
    <dbReference type="NCBI Taxonomy" id="81824"/>
    <lineage>
        <taxon>Eukaryota</taxon>
        <taxon>Choanoflagellata</taxon>
        <taxon>Craspedida</taxon>
        <taxon>Salpingoecidae</taxon>
        <taxon>Monosiga</taxon>
    </lineage>
</organism>
<dbReference type="Proteomes" id="UP000001357">
    <property type="component" value="Unassembled WGS sequence"/>
</dbReference>
<dbReference type="ESTHER" id="monbe-a9usy8">
    <property type="family name" value="A85-EsteraseD-FGH"/>
</dbReference>
<comment type="subcellular location">
    <subcellularLocation>
        <location evidence="7">Cytoplasm</location>
    </subcellularLocation>
</comment>
<dbReference type="InterPro" id="IPR029058">
    <property type="entry name" value="AB_hydrolase_fold"/>
</dbReference>
<evidence type="ECO:0000256" key="2">
    <source>
        <dbReference type="ARBA" id="ARBA00012479"/>
    </source>
</evidence>
<dbReference type="eggNOG" id="KOG3101">
    <property type="taxonomic scope" value="Eukaryota"/>
</dbReference>
<dbReference type="GO" id="GO:0052689">
    <property type="term" value="F:carboxylic ester hydrolase activity"/>
    <property type="evidence" value="ECO:0007669"/>
    <property type="project" value="UniProtKB-KW"/>
</dbReference>
<reference evidence="8 9" key="1">
    <citation type="journal article" date="2008" name="Nature">
        <title>The genome of the choanoflagellate Monosiga brevicollis and the origin of metazoans.</title>
        <authorList>
            <consortium name="JGI Sequencing"/>
            <person name="King N."/>
            <person name="Westbrook M.J."/>
            <person name="Young S.L."/>
            <person name="Kuo A."/>
            <person name="Abedin M."/>
            <person name="Chapman J."/>
            <person name="Fairclough S."/>
            <person name="Hellsten U."/>
            <person name="Isogai Y."/>
            <person name="Letunic I."/>
            <person name="Marr M."/>
            <person name="Pincus D."/>
            <person name="Putnam N."/>
            <person name="Rokas A."/>
            <person name="Wright K.J."/>
            <person name="Zuzow R."/>
            <person name="Dirks W."/>
            <person name="Good M."/>
            <person name="Goodstein D."/>
            <person name="Lemons D."/>
            <person name="Li W."/>
            <person name="Lyons J.B."/>
            <person name="Morris A."/>
            <person name="Nichols S."/>
            <person name="Richter D.J."/>
            <person name="Salamov A."/>
            <person name="Bork P."/>
            <person name="Lim W.A."/>
            <person name="Manning G."/>
            <person name="Miller W.T."/>
            <person name="McGinnis W."/>
            <person name="Shapiro H."/>
            <person name="Tjian R."/>
            <person name="Grigoriev I.V."/>
            <person name="Rokhsar D."/>
        </authorList>
    </citation>
    <scope>NUCLEOTIDE SEQUENCE [LARGE SCALE GENOMIC DNA]</scope>
    <source>
        <strain evidence="9">MX1 / ATCC 50154</strain>
    </source>
</reference>
<proteinExistence type="inferred from homology"/>
<comment type="similarity">
    <text evidence="1 7">Belongs to the esterase D family.</text>
</comment>
<evidence type="ECO:0000313" key="8">
    <source>
        <dbReference type="EMBL" id="EDQ91404.1"/>
    </source>
</evidence>
<feature type="active site" description="Charge relay system" evidence="6">
    <location>
        <position position="259"/>
    </location>
</feature>
<dbReference type="Gene3D" id="3.40.50.1820">
    <property type="entry name" value="alpha/beta hydrolase"/>
    <property type="match status" value="1"/>
</dbReference>
<dbReference type="GO" id="GO:0018738">
    <property type="term" value="F:S-formylglutathione hydrolase activity"/>
    <property type="evidence" value="ECO:0000318"/>
    <property type="project" value="GO_Central"/>
</dbReference>
<dbReference type="EMBL" id="CH991545">
    <property type="protein sequence ID" value="EDQ91404.1"/>
    <property type="molecule type" value="Genomic_DNA"/>
</dbReference>
<dbReference type="GO" id="GO:0005829">
    <property type="term" value="C:cytosol"/>
    <property type="evidence" value="ECO:0000318"/>
    <property type="project" value="GO_Central"/>
</dbReference>
<protein>
    <recommendedName>
        <fullName evidence="3 7">S-formylglutathione hydrolase</fullName>
        <ecNumber evidence="2 7">3.1.2.12</ecNumber>
    </recommendedName>
</protein>
<keyword evidence="5 7" id="KW-0378">Hydrolase</keyword>
<accession>A9USY8</accession>
<dbReference type="InParanoid" id="A9USY8"/>
<dbReference type="NCBIfam" id="TIGR02821">
    <property type="entry name" value="fghA_ester_D"/>
    <property type="match status" value="1"/>
</dbReference>
<gene>
    <name evidence="8" type="ORF">MONBRDRAFT_15139</name>
</gene>
<evidence type="ECO:0000256" key="3">
    <source>
        <dbReference type="ARBA" id="ARBA00016774"/>
    </source>
</evidence>
<dbReference type="KEGG" id="mbr:MONBRDRAFT_15139"/>
<dbReference type="AlphaFoldDB" id="A9USY8"/>
<dbReference type="SUPFAM" id="SSF53474">
    <property type="entry name" value="alpha/beta-Hydrolases"/>
    <property type="match status" value="1"/>
</dbReference>
<sequence length="286" mass="32096">MGARSLTTVESHRAFEGEVRRYRHRSDTLDCDMGFACFLPPQALAGQKVPVLYWLSGLTCDDTNFITKAGAQRKLAERGIMVVCPDTSPRGCNLPGEDDSYDFGSGAGFYLTATTEHYRDHYKMDTYVTQELPQLVAEIQPHNTNQVGILGHSMGGLGALNLFLKNRNQYHSVSAFAPICNPTNCPWGRRAFEGYLGPDEAAWEAYDPVCLLRQTNLDDLPPILVSQGTADPFLEEHLHDWALPKHANIDVRREPGYDHSYYFISTFIDQHIDHHWRILQAGAANP</sequence>
<dbReference type="RefSeq" id="XP_001743826.1">
    <property type="nucleotide sequence ID" value="XM_001743774.1"/>
</dbReference>
<evidence type="ECO:0000256" key="1">
    <source>
        <dbReference type="ARBA" id="ARBA00005622"/>
    </source>
</evidence>
<comment type="function">
    <text evidence="7">Serine hydrolase involved in the detoxification of formaldehyde.</text>
</comment>
<dbReference type="PANTHER" id="PTHR10061:SF0">
    <property type="entry name" value="S-FORMYLGLUTATHIONE HYDROLASE"/>
    <property type="match status" value="1"/>
</dbReference>
<dbReference type="InterPro" id="IPR014186">
    <property type="entry name" value="S-formylglutathione_hydrol"/>
</dbReference>
<dbReference type="InterPro" id="IPR000801">
    <property type="entry name" value="Esterase-like"/>
</dbReference>
<evidence type="ECO:0000256" key="5">
    <source>
        <dbReference type="ARBA" id="ARBA00022801"/>
    </source>
</evidence>
<name>A9USY8_MONBE</name>
<feature type="active site" description="Charge relay system" evidence="6">
    <location>
        <position position="231"/>
    </location>
</feature>
<dbReference type="GO" id="GO:0046294">
    <property type="term" value="P:formaldehyde catabolic process"/>
    <property type="evidence" value="ECO:0007669"/>
    <property type="project" value="InterPro"/>
</dbReference>
<dbReference type="OMA" id="GWQDVYQ"/>
<dbReference type="Pfam" id="PF00756">
    <property type="entry name" value="Esterase"/>
    <property type="match status" value="1"/>
</dbReference>
<dbReference type="GeneID" id="5888976"/>